<evidence type="ECO:0000256" key="2">
    <source>
        <dbReference type="ARBA" id="ARBA00022603"/>
    </source>
</evidence>
<evidence type="ECO:0000256" key="4">
    <source>
        <dbReference type="ARBA" id="ARBA00022691"/>
    </source>
</evidence>
<dbReference type="NCBIfam" id="TIGR00675">
    <property type="entry name" value="dcm"/>
    <property type="match status" value="1"/>
</dbReference>
<dbReference type="PRINTS" id="PR00105">
    <property type="entry name" value="C5METTRFRASE"/>
</dbReference>
<evidence type="ECO:0000313" key="14">
    <source>
        <dbReference type="EnsemblPlants" id="AUR62005913-RA:cds"/>
    </source>
</evidence>
<dbReference type="PANTHER" id="PTHR10629">
    <property type="entry name" value="CYTOSINE-SPECIFIC METHYLTRANSFERASE"/>
    <property type="match status" value="1"/>
</dbReference>
<evidence type="ECO:0000259" key="13">
    <source>
        <dbReference type="PROSITE" id="PS51038"/>
    </source>
</evidence>
<dbReference type="InterPro" id="IPR029063">
    <property type="entry name" value="SAM-dependent_MTases_sf"/>
</dbReference>
<keyword evidence="4 8" id="KW-0949">S-adenosyl-L-methionine</keyword>
<dbReference type="GO" id="GO:0044027">
    <property type="term" value="P:negative regulation of gene expression via chromosomal CpG island methylation"/>
    <property type="evidence" value="ECO:0007669"/>
    <property type="project" value="TreeGrafter"/>
</dbReference>
<dbReference type="GO" id="GO:0005634">
    <property type="term" value="C:nucleus"/>
    <property type="evidence" value="ECO:0007669"/>
    <property type="project" value="UniProtKB-SubCell"/>
</dbReference>
<evidence type="ECO:0000256" key="5">
    <source>
        <dbReference type="ARBA" id="ARBA00023125"/>
    </source>
</evidence>
<dbReference type="CDD" id="cd18635">
    <property type="entry name" value="CD_CMT3_like"/>
    <property type="match status" value="1"/>
</dbReference>
<dbReference type="Pfam" id="PF01426">
    <property type="entry name" value="BAH"/>
    <property type="match status" value="1"/>
</dbReference>
<keyword evidence="3 8" id="KW-0808">Transferase</keyword>
<dbReference type="Pfam" id="PF00145">
    <property type="entry name" value="DNA_methylase"/>
    <property type="match status" value="1"/>
</dbReference>
<feature type="compositionally biased region" description="Basic and acidic residues" evidence="11">
    <location>
        <begin position="25"/>
        <end position="43"/>
    </location>
</feature>
<reference evidence="14" key="2">
    <citation type="submission" date="2021-03" db="UniProtKB">
        <authorList>
            <consortium name="EnsemblPlants"/>
        </authorList>
    </citation>
    <scope>IDENTIFICATION</scope>
</reference>
<evidence type="ECO:0000256" key="8">
    <source>
        <dbReference type="PROSITE-ProRule" id="PRU01016"/>
    </source>
</evidence>
<dbReference type="InterPro" id="IPR001525">
    <property type="entry name" value="C5_MeTfrase"/>
</dbReference>
<dbReference type="SUPFAM" id="SSF54160">
    <property type="entry name" value="Chromo domain-like"/>
    <property type="match status" value="1"/>
</dbReference>
<reference evidence="14" key="1">
    <citation type="journal article" date="2017" name="Nature">
        <title>The genome of Chenopodium quinoa.</title>
        <authorList>
            <person name="Jarvis D.E."/>
            <person name="Ho Y.S."/>
            <person name="Lightfoot D.J."/>
            <person name="Schmoeckel S.M."/>
            <person name="Li B."/>
            <person name="Borm T.J.A."/>
            <person name="Ohyanagi H."/>
            <person name="Mineta K."/>
            <person name="Michell C.T."/>
            <person name="Saber N."/>
            <person name="Kharbatia N.M."/>
            <person name="Rupper R.R."/>
            <person name="Sharp A.R."/>
            <person name="Dally N."/>
            <person name="Boughton B.A."/>
            <person name="Woo Y.H."/>
            <person name="Gao G."/>
            <person name="Schijlen E.G.W.M."/>
            <person name="Guo X."/>
            <person name="Momin A.A."/>
            <person name="Negrao S."/>
            <person name="Al-Babili S."/>
            <person name="Gehring C."/>
            <person name="Roessner U."/>
            <person name="Jung C."/>
            <person name="Murphy K."/>
            <person name="Arold S.T."/>
            <person name="Gojobori T."/>
            <person name="van der Linden C.G."/>
            <person name="van Loo E.N."/>
            <person name="Jellen E.N."/>
            <person name="Maughan P.J."/>
            <person name="Tester M."/>
        </authorList>
    </citation>
    <scope>NUCLEOTIDE SEQUENCE [LARGE SCALE GENOMIC DNA]</scope>
    <source>
        <strain evidence="14">cv. PI 614886</strain>
    </source>
</reference>
<evidence type="ECO:0000259" key="12">
    <source>
        <dbReference type="PROSITE" id="PS50013"/>
    </source>
</evidence>
<evidence type="ECO:0000256" key="7">
    <source>
        <dbReference type="ARBA" id="ARBA00047422"/>
    </source>
</evidence>
<dbReference type="GO" id="GO:0003677">
    <property type="term" value="F:DNA binding"/>
    <property type="evidence" value="ECO:0007669"/>
    <property type="project" value="UniProtKB-KW"/>
</dbReference>
<keyword evidence="2 8" id="KW-0489">Methyltransferase</keyword>
<dbReference type="PROSITE" id="PS00598">
    <property type="entry name" value="CHROMO_1"/>
    <property type="match status" value="1"/>
</dbReference>
<feature type="compositionally biased region" description="Polar residues" evidence="11">
    <location>
        <begin position="355"/>
        <end position="374"/>
    </location>
</feature>
<feature type="compositionally biased region" description="Basic and acidic residues" evidence="11">
    <location>
        <begin position="1"/>
        <end position="13"/>
    </location>
</feature>
<dbReference type="OMA" id="TMDDEDY"/>
<dbReference type="Gene3D" id="3.90.120.10">
    <property type="entry name" value="DNA Methylase, subunit A, domain 2"/>
    <property type="match status" value="1"/>
</dbReference>
<dbReference type="PROSITE" id="PS51038">
    <property type="entry name" value="BAH"/>
    <property type="match status" value="1"/>
</dbReference>
<dbReference type="InterPro" id="IPR001025">
    <property type="entry name" value="BAH_dom"/>
</dbReference>
<keyword evidence="5" id="KW-0238">DNA-binding</keyword>
<evidence type="ECO:0000256" key="10">
    <source>
        <dbReference type="RuleBase" id="RU000417"/>
    </source>
</evidence>
<dbReference type="AlphaFoldDB" id="A0A803L224"/>
<dbReference type="Proteomes" id="UP000596660">
    <property type="component" value="Unplaced"/>
</dbReference>
<dbReference type="Gene3D" id="3.40.50.150">
    <property type="entry name" value="Vaccinia Virus protein VP39"/>
    <property type="match status" value="2"/>
</dbReference>
<evidence type="ECO:0000256" key="3">
    <source>
        <dbReference type="ARBA" id="ARBA00022679"/>
    </source>
</evidence>
<dbReference type="EC" id="2.1.1.37" evidence="10"/>
<comment type="catalytic activity">
    <reaction evidence="7 10">
        <text>a 2'-deoxycytidine in DNA + S-adenosyl-L-methionine = a 5-methyl-2'-deoxycytidine in DNA + S-adenosyl-L-homocysteine + H(+)</text>
        <dbReference type="Rhea" id="RHEA:13681"/>
        <dbReference type="Rhea" id="RHEA-COMP:11369"/>
        <dbReference type="Rhea" id="RHEA-COMP:11370"/>
        <dbReference type="ChEBI" id="CHEBI:15378"/>
        <dbReference type="ChEBI" id="CHEBI:57856"/>
        <dbReference type="ChEBI" id="CHEBI:59789"/>
        <dbReference type="ChEBI" id="CHEBI:85452"/>
        <dbReference type="ChEBI" id="CHEBI:85454"/>
        <dbReference type="EC" id="2.1.1.37"/>
    </reaction>
</comment>
<dbReference type="Pfam" id="PF00385">
    <property type="entry name" value="Chromo"/>
    <property type="match status" value="1"/>
</dbReference>
<feature type="active site" evidence="8">
    <location>
        <position position="466"/>
    </location>
</feature>
<dbReference type="PROSITE" id="PS51679">
    <property type="entry name" value="SAM_MT_C5"/>
    <property type="match status" value="1"/>
</dbReference>
<evidence type="ECO:0000256" key="9">
    <source>
        <dbReference type="RuleBase" id="RU000416"/>
    </source>
</evidence>
<feature type="region of interest" description="Disordered" evidence="11">
    <location>
        <begin position="1"/>
        <end position="51"/>
    </location>
</feature>
<dbReference type="PROSITE" id="PS00094">
    <property type="entry name" value="C5_MTASE_1"/>
    <property type="match status" value="1"/>
</dbReference>
<dbReference type="SMART" id="SM00298">
    <property type="entry name" value="CHROMO"/>
    <property type="match status" value="1"/>
</dbReference>
<keyword evidence="15" id="KW-1185">Reference proteome</keyword>
<dbReference type="InterPro" id="IPR043151">
    <property type="entry name" value="BAH_sf"/>
</dbReference>
<dbReference type="SMART" id="SM00439">
    <property type="entry name" value="BAH"/>
    <property type="match status" value="1"/>
</dbReference>
<dbReference type="GO" id="GO:0003886">
    <property type="term" value="F:DNA (cytosine-5-)-methyltransferase activity"/>
    <property type="evidence" value="ECO:0007669"/>
    <property type="project" value="UniProtKB-EC"/>
</dbReference>
<comment type="similarity">
    <text evidence="8 9">Belongs to the class I-like SAM-binding methyltransferase superfamily. C5-methyltransferase family.</text>
</comment>
<dbReference type="EnsemblPlants" id="AUR62005913-RA">
    <property type="protein sequence ID" value="AUR62005913-RA:cds"/>
    <property type="gene ID" value="AUR62005913"/>
</dbReference>
<dbReference type="Gene3D" id="2.30.30.490">
    <property type="match status" value="1"/>
</dbReference>
<dbReference type="Gramene" id="AUR62005913-RA">
    <property type="protein sequence ID" value="AUR62005913-RA:cds"/>
    <property type="gene ID" value="AUR62005913"/>
</dbReference>
<dbReference type="SUPFAM" id="SSF53335">
    <property type="entry name" value="S-adenosyl-L-methionine-dependent methyltransferases"/>
    <property type="match status" value="1"/>
</dbReference>
<dbReference type="GO" id="GO:0003682">
    <property type="term" value="F:chromatin binding"/>
    <property type="evidence" value="ECO:0007669"/>
    <property type="project" value="InterPro"/>
</dbReference>
<dbReference type="PANTHER" id="PTHR10629:SF34">
    <property type="entry name" value="DNA (CYTOSINE-5)-METHYLTRANSFERASE CMT2"/>
    <property type="match status" value="1"/>
</dbReference>
<evidence type="ECO:0000256" key="11">
    <source>
        <dbReference type="SAM" id="MobiDB-lite"/>
    </source>
</evidence>
<name>A0A803L224_CHEQI</name>
<dbReference type="GO" id="GO:0032259">
    <property type="term" value="P:methylation"/>
    <property type="evidence" value="ECO:0007669"/>
    <property type="project" value="UniProtKB-KW"/>
</dbReference>
<dbReference type="PROSITE" id="PS50013">
    <property type="entry name" value="CHROMO_2"/>
    <property type="match status" value="1"/>
</dbReference>
<dbReference type="InterPro" id="IPR016197">
    <property type="entry name" value="Chromo-like_dom_sf"/>
</dbReference>
<accession>A0A803L224</accession>
<evidence type="ECO:0000313" key="15">
    <source>
        <dbReference type="Proteomes" id="UP000596660"/>
    </source>
</evidence>
<dbReference type="InterPro" id="IPR023779">
    <property type="entry name" value="Chromodomain_CS"/>
</dbReference>
<feature type="region of interest" description="Disordered" evidence="11">
    <location>
        <begin position="355"/>
        <end position="384"/>
    </location>
</feature>
<keyword evidence="6" id="KW-0539">Nucleus</keyword>
<dbReference type="InterPro" id="IPR050390">
    <property type="entry name" value="C5-Methyltransferase"/>
</dbReference>
<dbReference type="InterPro" id="IPR018117">
    <property type="entry name" value="C5_DNA_meth_AS"/>
</dbReference>
<protein>
    <recommendedName>
        <fullName evidence="10">Cytosine-specific methyltransferase</fullName>
        <ecNumber evidence="10">2.1.1.37</ecNumber>
    </recommendedName>
</protein>
<organism evidence="14 15">
    <name type="scientific">Chenopodium quinoa</name>
    <name type="common">Quinoa</name>
    <dbReference type="NCBI Taxonomy" id="63459"/>
    <lineage>
        <taxon>Eukaryota</taxon>
        <taxon>Viridiplantae</taxon>
        <taxon>Streptophyta</taxon>
        <taxon>Embryophyta</taxon>
        <taxon>Tracheophyta</taxon>
        <taxon>Spermatophyta</taxon>
        <taxon>Magnoliopsida</taxon>
        <taxon>eudicotyledons</taxon>
        <taxon>Gunneridae</taxon>
        <taxon>Pentapetalae</taxon>
        <taxon>Caryophyllales</taxon>
        <taxon>Chenopodiaceae</taxon>
        <taxon>Chenopodioideae</taxon>
        <taxon>Atripliceae</taxon>
        <taxon>Chenopodium</taxon>
    </lineage>
</organism>
<dbReference type="FunFam" id="3.90.120.10:FF:000003">
    <property type="entry name" value="DNA (cytosine-5)-methyltransferase 1"/>
    <property type="match status" value="1"/>
</dbReference>
<comment type="subcellular location">
    <subcellularLocation>
        <location evidence="1">Nucleus</location>
    </subcellularLocation>
</comment>
<evidence type="ECO:0000256" key="1">
    <source>
        <dbReference type="ARBA" id="ARBA00004123"/>
    </source>
</evidence>
<sequence>MASDLKNSDDPMNHRKSPRLSVEGGGKRDAKLTDCHGSGDKQTNKIKKKKGNSACVSFLIGDPIPDEEARRRWPYRYMNKRQRNNRGNSKSVDDDDEDELILDVKCHYSQADVANCIFEIGDCTYVKGIWSACRIENEEVQGEKRKKNFIGKIVEFFKTMDDEDYFRVKWFYRAEDTVIDDEAKPHYEKRLFLSDLMNDNPLDCIVSKVKVDLKTKSLSAFDFYYDMKYCVDYTTFSTVVDEEPGLSSCDNMKKIQANGLKPNFWNFSAHKPNKSDMALLDLYSGCGGMSMGLCLGAKLAGINLKTRWALDINTSACESLRLNHPQVQIRNEPAEEFLGLLKEWDKLCKSYVGNSRNKSMSSPRVQSQLQSQKSDNSRSETKTSSNEYEVACLTDICYGDPNESGKPGLHFEVRWAGYGPSENTWEPIEGLSNCQERIQEFVQKGHKLGILPRPGDVDIICGGPPCQGISGYNRHRNVDNPLDDDRNRQIVVFMDIVEFLKPTYILMENVADILRLANGQLGKYAISRLVQLKYQASLGIMAAGCYGLPQFRLRVFLWGAHPNERLPQFPLPTHDVVVRYGAPCKFERNVVAYDEDQSPNLEKALKLGDAISDLPPVTNNEVRVEMSYRKPPETQFQKYIRSSECDMLSTPGATARKKPVLYDHRPLVLTEDDYLRVSKIPLKKGANFRDLPGLIIGRDNVVRRDPESDIRLPSGKQLVPDYAINFCSGKSLRPFGRLWWDETVPTVLTKPDLHSQIILHPDQDRVLTIRECARLQGFPDFFRFYGTVKDRYCQVGNAVSVSVAKALGYSLGMAAQKLTGNGPLMTLPPKFAHITVAEHLKSSIKEVTESNFHFNI</sequence>
<dbReference type="InterPro" id="IPR023780">
    <property type="entry name" value="Chromo_domain"/>
</dbReference>
<feature type="domain" description="Chromo" evidence="12">
    <location>
        <begin position="388"/>
        <end position="444"/>
    </location>
</feature>
<dbReference type="InterPro" id="IPR000953">
    <property type="entry name" value="Chromo/chromo_shadow_dom"/>
</dbReference>
<feature type="domain" description="BAH" evidence="13">
    <location>
        <begin position="116"/>
        <end position="245"/>
    </location>
</feature>
<evidence type="ECO:0000256" key="6">
    <source>
        <dbReference type="ARBA" id="ARBA00023242"/>
    </source>
</evidence>
<proteinExistence type="inferred from homology"/>